<proteinExistence type="predicted"/>
<keyword evidence="2" id="KW-1185">Reference proteome</keyword>
<evidence type="ECO:0000313" key="1">
    <source>
        <dbReference type="EMBL" id="RNL44761.1"/>
    </source>
</evidence>
<evidence type="ECO:0000313" key="2">
    <source>
        <dbReference type="Proteomes" id="UP000278632"/>
    </source>
</evidence>
<name>A0A3N0BBJ9_9ACTN</name>
<comment type="caution">
    <text evidence="1">The sequence shown here is derived from an EMBL/GenBank/DDBJ whole genome shotgun (WGS) entry which is preliminary data.</text>
</comment>
<protein>
    <submittedName>
        <fullName evidence="1">Transcriptional regulator</fullName>
    </submittedName>
</protein>
<gene>
    <name evidence="1" type="ORF">DMP08_06100</name>
</gene>
<dbReference type="Proteomes" id="UP000278632">
    <property type="component" value="Unassembled WGS sequence"/>
</dbReference>
<dbReference type="RefSeq" id="WP_123192063.1">
    <property type="nucleotide sequence ID" value="NZ_QICD01000009.1"/>
</dbReference>
<dbReference type="EMBL" id="QICD01000009">
    <property type="protein sequence ID" value="RNL44761.1"/>
    <property type="molecule type" value="Genomic_DNA"/>
</dbReference>
<dbReference type="InterPro" id="IPR010982">
    <property type="entry name" value="Lambda_DNA-bd_dom_sf"/>
</dbReference>
<dbReference type="SUPFAM" id="SSF47413">
    <property type="entry name" value="lambda repressor-like DNA-binding domains"/>
    <property type="match status" value="1"/>
</dbReference>
<organism evidence="1 2">
    <name type="scientific">Paraeggerthella hongkongensis</name>
    <dbReference type="NCBI Taxonomy" id="230658"/>
    <lineage>
        <taxon>Bacteria</taxon>
        <taxon>Bacillati</taxon>
        <taxon>Actinomycetota</taxon>
        <taxon>Coriobacteriia</taxon>
        <taxon>Eggerthellales</taxon>
        <taxon>Eggerthellaceae</taxon>
        <taxon>Paraeggerthella</taxon>
    </lineage>
</organism>
<accession>A0A3N0BBJ9</accession>
<dbReference type="AlphaFoldDB" id="A0A3N0BBJ9"/>
<sequence>MDTVHYPAIEARRADLGVTKRAVADRLGLSWEQASKKLSGEVEFNLTEALELAEWWGLCLDELAGREVPKCPLYRPSFAESKAG</sequence>
<dbReference type="Gene3D" id="1.10.260.40">
    <property type="entry name" value="lambda repressor-like DNA-binding domains"/>
    <property type="match status" value="1"/>
</dbReference>
<reference evidence="2" key="1">
    <citation type="submission" date="2018-05" db="EMBL/GenBank/DDBJ databases">
        <title>Genome Sequencing of selected type strains of the family Eggerthellaceae.</title>
        <authorList>
            <person name="Danylec N."/>
            <person name="Stoll D.A."/>
            <person name="Doetsch A."/>
            <person name="Huch M."/>
        </authorList>
    </citation>
    <scope>NUCLEOTIDE SEQUENCE [LARGE SCALE GENOMIC DNA]</scope>
    <source>
        <strain evidence="2">DSM 16106</strain>
    </source>
</reference>
<dbReference type="GO" id="GO:0003677">
    <property type="term" value="F:DNA binding"/>
    <property type="evidence" value="ECO:0007669"/>
    <property type="project" value="InterPro"/>
</dbReference>